<dbReference type="EMBL" id="OM869547">
    <property type="protein sequence ID" value="UPW41127.1"/>
    <property type="molecule type" value="Genomic_DNA"/>
</dbReference>
<accession>A0A976R7C9</accession>
<proteinExistence type="predicted"/>
<organism evidence="1">
    <name type="scientific">Sigmofec virus UA08Rod_5433</name>
    <dbReference type="NCBI Taxonomy" id="2929424"/>
    <lineage>
        <taxon>Viruses</taxon>
        <taxon>Monodnaviria</taxon>
        <taxon>Sangervirae</taxon>
        <taxon>Phixviricota</taxon>
        <taxon>Malgrandaviricetes</taxon>
        <taxon>Petitvirales</taxon>
        <taxon>Microviridae</taxon>
    </lineage>
</organism>
<evidence type="ECO:0000313" key="1">
    <source>
        <dbReference type="EMBL" id="UPW41127.1"/>
    </source>
</evidence>
<name>A0A976R7C9_9VIRU</name>
<reference evidence="1" key="1">
    <citation type="submission" date="2022-02" db="EMBL/GenBank/DDBJ databases">
        <title>Towards deciphering the DNA virus diversity associated with rodent species in the families Cricetidae and Heteromyidae.</title>
        <authorList>
            <person name="Lund M."/>
            <person name="Larsen B.B."/>
            <person name="Gryseels S."/>
            <person name="Kraberger S."/>
            <person name="Rowsey D.M."/>
            <person name="Steger L."/>
            <person name="Yule K.M."/>
            <person name="Upham N.S."/>
            <person name="Worobey M."/>
            <person name="Van Doorslaer K."/>
            <person name="Varsani A."/>
        </authorList>
    </citation>
    <scope>NUCLEOTIDE SEQUENCE</scope>
    <source>
        <strain evidence="1">UA08Rod_5433</strain>
    </source>
</reference>
<sequence>MSRHRMPKRKDRRVFTRTAAKAKKININPTIFRGGIRL</sequence>
<protein>
    <submittedName>
        <fullName evidence="1">DNA binding protein</fullName>
    </submittedName>
</protein>